<evidence type="ECO:0000256" key="2">
    <source>
        <dbReference type="SAM" id="SignalP"/>
    </source>
</evidence>
<dbReference type="EMBL" id="JACVVK020000178">
    <property type="protein sequence ID" value="KAK7486469.1"/>
    <property type="molecule type" value="Genomic_DNA"/>
</dbReference>
<keyword evidence="1" id="KW-0472">Membrane</keyword>
<organism evidence="3 4">
    <name type="scientific">Batillaria attramentaria</name>
    <dbReference type="NCBI Taxonomy" id="370345"/>
    <lineage>
        <taxon>Eukaryota</taxon>
        <taxon>Metazoa</taxon>
        <taxon>Spiralia</taxon>
        <taxon>Lophotrochozoa</taxon>
        <taxon>Mollusca</taxon>
        <taxon>Gastropoda</taxon>
        <taxon>Caenogastropoda</taxon>
        <taxon>Sorbeoconcha</taxon>
        <taxon>Cerithioidea</taxon>
        <taxon>Batillariidae</taxon>
        <taxon>Batillaria</taxon>
    </lineage>
</organism>
<feature type="transmembrane region" description="Helical" evidence="1">
    <location>
        <begin position="69"/>
        <end position="90"/>
    </location>
</feature>
<comment type="caution">
    <text evidence="3">The sequence shown here is derived from an EMBL/GenBank/DDBJ whole genome shotgun (WGS) entry which is preliminary data.</text>
</comment>
<reference evidence="3 4" key="1">
    <citation type="journal article" date="2023" name="Sci. Data">
        <title>Genome assembly of the Korean intertidal mud-creeper Batillaria attramentaria.</title>
        <authorList>
            <person name="Patra A.K."/>
            <person name="Ho P.T."/>
            <person name="Jun S."/>
            <person name="Lee S.J."/>
            <person name="Kim Y."/>
            <person name="Won Y.J."/>
        </authorList>
    </citation>
    <scope>NUCLEOTIDE SEQUENCE [LARGE SCALE GENOMIC DNA]</scope>
    <source>
        <strain evidence="3">Wonlab-2016</strain>
    </source>
</reference>
<evidence type="ECO:0000313" key="4">
    <source>
        <dbReference type="Proteomes" id="UP001519460"/>
    </source>
</evidence>
<sequence>IHEAGVEIFVLLLTPFLQLSDGQDVYCSTPIKRGTSYLTSVGIDNAIGSLDPLSFECLLFLFPRALRTAVHFFLAQLLMFKICNFHLVGLR</sequence>
<dbReference type="Proteomes" id="UP001519460">
    <property type="component" value="Unassembled WGS sequence"/>
</dbReference>
<evidence type="ECO:0000313" key="3">
    <source>
        <dbReference type="EMBL" id="KAK7486469.1"/>
    </source>
</evidence>
<dbReference type="AlphaFoldDB" id="A0ABD0KH43"/>
<keyword evidence="2" id="KW-0732">Signal</keyword>
<evidence type="ECO:0000256" key="1">
    <source>
        <dbReference type="SAM" id="Phobius"/>
    </source>
</evidence>
<gene>
    <name evidence="3" type="ORF">BaRGS_00022270</name>
</gene>
<keyword evidence="4" id="KW-1185">Reference proteome</keyword>
<keyword evidence="1" id="KW-0812">Transmembrane</keyword>
<accession>A0ABD0KH43</accession>
<feature type="signal peptide" evidence="2">
    <location>
        <begin position="1"/>
        <end position="22"/>
    </location>
</feature>
<feature type="non-terminal residue" evidence="3">
    <location>
        <position position="1"/>
    </location>
</feature>
<keyword evidence="1" id="KW-1133">Transmembrane helix</keyword>
<name>A0ABD0KH43_9CAEN</name>
<feature type="chain" id="PRO_5044742365" evidence="2">
    <location>
        <begin position="23"/>
        <end position="91"/>
    </location>
</feature>
<proteinExistence type="predicted"/>
<protein>
    <submittedName>
        <fullName evidence="3">Uncharacterized protein</fullName>
    </submittedName>
</protein>